<evidence type="ECO:0000313" key="4">
    <source>
        <dbReference type="Proteomes" id="UP000242263"/>
    </source>
</evidence>
<evidence type="ECO:0000313" key="3">
    <source>
        <dbReference type="EMBL" id="PKZ14918.1"/>
    </source>
</evidence>
<feature type="region of interest" description="Disordered" evidence="1">
    <location>
        <begin position="108"/>
        <end position="137"/>
    </location>
</feature>
<dbReference type="AlphaFoldDB" id="A0A2I1J5Q7"/>
<keyword evidence="2" id="KW-1133">Transmembrane helix</keyword>
<comment type="caution">
    <text evidence="3">The sequence shown here is derived from an EMBL/GenBank/DDBJ whole genome shotgun (WGS) entry which is preliminary data.</text>
</comment>
<dbReference type="RefSeq" id="WP_101541430.1">
    <property type="nucleotide sequence ID" value="NZ_JAHACM010000001.1"/>
</dbReference>
<dbReference type="Proteomes" id="UP000242263">
    <property type="component" value="Unassembled WGS sequence"/>
</dbReference>
<keyword evidence="2" id="KW-0472">Membrane</keyword>
<feature type="transmembrane region" description="Helical" evidence="2">
    <location>
        <begin position="6"/>
        <end position="23"/>
    </location>
</feature>
<protein>
    <submittedName>
        <fullName evidence="3">Uncharacterized protein</fullName>
    </submittedName>
</protein>
<accession>A0A2I1J5Q7</accession>
<name>A0A2I1J5Q7_9BIFI</name>
<feature type="region of interest" description="Disordered" evidence="1">
    <location>
        <begin position="33"/>
        <end position="63"/>
    </location>
</feature>
<gene>
    <name evidence="3" type="ORF">CYJ32_05265</name>
</gene>
<reference evidence="3 4" key="1">
    <citation type="submission" date="2017-12" db="EMBL/GenBank/DDBJ databases">
        <title>Phylogenetic diversity of female urinary microbiome.</title>
        <authorList>
            <person name="Thomas-White K."/>
            <person name="Wolfe A.J."/>
        </authorList>
    </citation>
    <scope>NUCLEOTIDE SEQUENCE [LARGE SCALE GENOMIC DNA]</scope>
    <source>
        <strain evidence="3 4">UMB0064</strain>
    </source>
</reference>
<keyword evidence="2" id="KW-0812">Transmembrane</keyword>
<dbReference type="EMBL" id="PKGU01000003">
    <property type="protein sequence ID" value="PKZ14918.1"/>
    <property type="molecule type" value="Genomic_DNA"/>
</dbReference>
<evidence type="ECO:0000256" key="2">
    <source>
        <dbReference type="SAM" id="Phobius"/>
    </source>
</evidence>
<proteinExistence type="predicted"/>
<organism evidence="3 4">
    <name type="scientific">Alloscardovia omnicolens</name>
    <dbReference type="NCBI Taxonomy" id="419015"/>
    <lineage>
        <taxon>Bacteria</taxon>
        <taxon>Bacillati</taxon>
        <taxon>Actinomycetota</taxon>
        <taxon>Actinomycetes</taxon>
        <taxon>Bifidobacteriales</taxon>
        <taxon>Bifidobacteriaceae</taxon>
        <taxon>Alloscardovia</taxon>
    </lineage>
</organism>
<evidence type="ECO:0000256" key="1">
    <source>
        <dbReference type="SAM" id="MobiDB-lite"/>
    </source>
</evidence>
<sequence length="137" mass="14904">MVLGIIFWLVIVGILVYFIVRWAQSEAVINNQASGLSSFERDDDSEENKKRIPRTAGSPVSYAPQEGIHELAAQLRENVTAESTQESPVYLGEHSSVVPMHLKRSDFEAAEKSVKSTGDADGTDDAGGADENAPEQK</sequence>